<name>A0ABW8ZUB9_9BURK</name>
<dbReference type="Proteomes" id="UP001629249">
    <property type="component" value="Unassembled WGS sequence"/>
</dbReference>
<organism evidence="1 2">
    <name type="scientific">Paraburkholderia agricolaris</name>
    <dbReference type="NCBI Taxonomy" id="2152888"/>
    <lineage>
        <taxon>Bacteria</taxon>
        <taxon>Pseudomonadati</taxon>
        <taxon>Pseudomonadota</taxon>
        <taxon>Betaproteobacteria</taxon>
        <taxon>Burkholderiales</taxon>
        <taxon>Burkholderiaceae</taxon>
        <taxon>Paraburkholderia</taxon>
    </lineage>
</organism>
<comment type="caution">
    <text evidence="1">The sequence shown here is derived from an EMBL/GenBank/DDBJ whole genome shotgun (WGS) entry which is preliminary data.</text>
</comment>
<dbReference type="EMBL" id="JAQQFN010000023">
    <property type="protein sequence ID" value="MFL9886819.1"/>
    <property type="molecule type" value="Genomic_DNA"/>
</dbReference>
<dbReference type="RefSeq" id="WP_408330584.1">
    <property type="nucleotide sequence ID" value="NZ_JAQQFH010000015.1"/>
</dbReference>
<evidence type="ECO:0000313" key="2">
    <source>
        <dbReference type="Proteomes" id="UP001629249"/>
    </source>
</evidence>
<proteinExistence type="predicted"/>
<accession>A0ABW8ZUB9</accession>
<protein>
    <recommendedName>
        <fullName evidence="3">Fis family transcriptional regulator</fullName>
    </recommendedName>
</protein>
<evidence type="ECO:0000313" key="1">
    <source>
        <dbReference type="EMBL" id="MFL9886819.1"/>
    </source>
</evidence>
<reference evidence="1 2" key="1">
    <citation type="journal article" date="2024" name="Chem. Sci.">
        <title>Discovery of megapolipeptins by genome mining of a Burkholderiales bacteria collection.</title>
        <authorList>
            <person name="Paulo B.S."/>
            <person name="Recchia M.J.J."/>
            <person name="Lee S."/>
            <person name="Fergusson C.H."/>
            <person name="Romanowski S.B."/>
            <person name="Hernandez A."/>
            <person name="Krull N."/>
            <person name="Liu D.Y."/>
            <person name="Cavanagh H."/>
            <person name="Bos A."/>
            <person name="Gray C.A."/>
            <person name="Murphy B.T."/>
            <person name="Linington R.G."/>
            <person name="Eustaquio A.S."/>
        </authorList>
    </citation>
    <scope>NUCLEOTIDE SEQUENCE [LARGE SCALE GENOMIC DNA]</scope>
    <source>
        <strain evidence="1 2">RL16-012-BIC-B</strain>
    </source>
</reference>
<keyword evidence="2" id="KW-1185">Reference proteome</keyword>
<gene>
    <name evidence="1" type="ORF">PQR66_27520</name>
</gene>
<sequence>MPKTLPFSRNTNAARARRAKTMLLPMPRATADELALRVHLALATMRAGTAGVSDAQTLTQTMILTGFIAEAGYGAATYEQLIVAEAAISAAFDRGRDTGEWRLDEGAASLFAAIVTTYDEQLRRAPLWAIAEASDRLDRFQAGEAYQRTDRKLA</sequence>
<evidence type="ECO:0008006" key="3">
    <source>
        <dbReference type="Google" id="ProtNLM"/>
    </source>
</evidence>